<dbReference type="PANTHER" id="PTHR19282:SF544">
    <property type="entry name" value="TETRASPANIN"/>
    <property type="match status" value="1"/>
</dbReference>
<keyword evidence="2 6" id="KW-0812">Transmembrane</keyword>
<keyword evidence="3 6" id="KW-1133">Transmembrane helix</keyword>
<evidence type="ECO:0000256" key="2">
    <source>
        <dbReference type="ARBA" id="ARBA00022692"/>
    </source>
</evidence>
<dbReference type="GO" id="GO:0005886">
    <property type="term" value="C:plasma membrane"/>
    <property type="evidence" value="ECO:0007669"/>
    <property type="project" value="TreeGrafter"/>
</dbReference>
<protein>
    <submittedName>
        <fullName evidence="7">CD63 antigen</fullName>
    </submittedName>
</protein>
<evidence type="ECO:0000256" key="5">
    <source>
        <dbReference type="SAM" id="MobiDB-lite"/>
    </source>
</evidence>
<feature type="compositionally biased region" description="Basic and acidic residues" evidence="5">
    <location>
        <begin position="267"/>
        <end position="291"/>
    </location>
</feature>
<reference evidence="7" key="1">
    <citation type="submission" date="2018-10" db="EMBL/GenBank/DDBJ databases">
        <title>Transcriptome assembly of Aceria tosichella (Wheat curl mite) Type 2.</title>
        <authorList>
            <person name="Scully E.D."/>
            <person name="Geib S.M."/>
            <person name="Palmer N.A."/>
            <person name="Gupta A.K."/>
            <person name="Sarath G."/>
            <person name="Tatineni S."/>
        </authorList>
    </citation>
    <scope>NUCLEOTIDE SEQUENCE</scope>
    <source>
        <strain evidence="7">LincolnNE</strain>
    </source>
</reference>
<dbReference type="InterPro" id="IPR008952">
    <property type="entry name" value="Tetraspanin_EC2_sf"/>
</dbReference>
<evidence type="ECO:0000256" key="3">
    <source>
        <dbReference type="ARBA" id="ARBA00022989"/>
    </source>
</evidence>
<sequence>MAKCCFLGNCGQLAGVLGILARVVLYVTCLIMALGSISMLVLPHIKDSHSGKNIAPELGLGGSILGVVLLITSMIGMNGAYTRDPRSLKIFAMILGSAAMMMAVTTYNRYTERATILDSFHDKLLLAHSNYAWYQGEENTSTMVLDSIQSTYECCGIMGPYDWVHSKPWYLAKGVLPRSCCSSKSQAFSTDGRCHTKDAYTVGCLPRYAQIQRSQLASNTFDVIASVSLVILALSIAKPNPNTSSPNPLTTGAQQRAQFDGSTPGWHIEDQYNKELSPPRRDPGVFQEKADLYVPPPSYSMT</sequence>
<dbReference type="Gene3D" id="1.10.1450.10">
    <property type="entry name" value="Tetraspanin"/>
    <property type="match status" value="1"/>
</dbReference>
<dbReference type="PANTHER" id="PTHR19282">
    <property type="entry name" value="TETRASPANIN"/>
    <property type="match status" value="1"/>
</dbReference>
<proteinExistence type="predicted"/>
<dbReference type="AlphaFoldDB" id="A0A6G1S9L9"/>
<dbReference type="InterPro" id="IPR018499">
    <property type="entry name" value="Tetraspanin/Peripherin"/>
</dbReference>
<feature type="transmembrane region" description="Helical" evidence="6">
    <location>
        <begin position="54"/>
        <end position="76"/>
    </location>
</feature>
<accession>A0A6G1S9L9</accession>
<evidence type="ECO:0000256" key="4">
    <source>
        <dbReference type="ARBA" id="ARBA00023136"/>
    </source>
</evidence>
<feature type="compositionally biased region" description="Polar residues" evidence="5">
    <location>
        <begin position="252"/>
        <end position="261"/>
    </location>
</feature>
<name>A0A6G1S9L9_9ACAR</name>
<dbReference type="EMBL" id="GGYP01001871">
    <property type="protein sequence ID" value="MDE46642.1"/>
    <property type="molecule type" value="Transcribed_RNA"/>
</dbReference>
<evidence type="ECO:0000256" key="1">
    <source>
        <dbReference type="ARBA" id="ARBA00004141"/>
    </source>
</evidence>
<feature type="region of interest" description="Disordered" evidence="5">
    <location>
        <begin position="241"/>
        <end position="302"/>
    </location>
</feature>
<dbReference type="Pfam" id="PF00335">
    <property type="entry name" value="Tetraspanin"/>
    <property type="match status" value="1"/>
</dbReference>
<gene>
    <name evidence="7" type="primary">CD63_3</name>
    <name evidence="7" type="ORF">g.2898</name>
</gene>
<comment type="subcellular location">
    <subcellularLocation>
        <location evidence="1">Membrane</location>
        <topology evidence="1">Multi-pass membrane protein</topology>
    </subcellularLocation>
</comment>
<feature type="compositionally biased region" description="Low complexity" evidence="5">
    <location>
        <begin position="241"/>
        <end position="251"/>
    </location>
</feature>
<dbReference type="SUPFAM" id="SSF48652">
    <property type="entry name" value="Tetraspanin"/>
    <property type="match status" value="1"/>
</dbReference>
<evidence type="ECO:0000313" key="7">
    <source>
        <dbReference type="EMBL" id="MDE46642.1"/>
    </source>
</evidence>
<keyword evidence="4 6" id="KW-0472">Membrane</keyword>
<dbReference type="CDD" id="cd03127">
    <property type="entry name" value="tetraspanin_LEL"/>
    <property type="match status" value="1"/>
</dbReference>
<feature type="transmembrane region" description="Helical" evidence="6">
    <location>
        <begin position="88"/>
        <end position="107"/>
    </location>
</feature>
<evidence type="ECO:0000256" key="6">
    <source>
        <dbReference type="SAM" id="Phobius"/>
    </source>
</evidence>
<organism evidence="7">
    <name type="scientific">Aceria tosichella</name>
    <name type="common">wheat curl mite</name>
    <dbReference type="NCBI Taxonomy" id="561515"/>
    <lineage>
        <taxon>Eukaryota</taxon>
        <taxon>Metazoa</taxon>
        <taxon>Ecdysozoa</taxon>
        <taxon>Arthropoda</taxon>
        <taxon>Chelicerata</taxon>
        <taxon>Arachnida</taxon>
        <taxon>Acari</taxon>
        <taxon>Acariformes</taxon>
        <taxon>Trombidiformes</taxon>
        <taxon>Prostigmata</taxon>
        <taxon>Eupodina</taxon>
        <taxon>Eriophyoidea</taxon>
        <taxon>Eriophyidae</taxon>
        <taxon>Eriophyinae</taxon>
        <taxon>Aceriini</taxon>
        <taxon>Aceria</taxon>
    </lineage>
</organism>
<feature type="transmembrane region" description="Helical" evidence="6">
    <location>
        <begin position="23"/>
        <end position="42"/>
    </location>
</feature>